<dbReference type="Proteomes" id="UP000807769">
    <property type="component" value="Unassembled WGS sequence"/>
</dbReference>
<comment type="caution">
    <text evidence="1">The sequence shown here is derived from an EMBL/GenBank/DDBJ whole genome shotgun (WGS) entry which is preliminary data.</text>
</comment>
<name>A0A9P7DU45_9AGAM</name>
<evidence type="ECO:0000313" key="1">
    <source>
        <dbReference type="EMBL" id="KAG1803065.1"/>
    </source>
</evidence>
<protein>
    <submittedName>
        <fullName evidence="1">Uncharacterized protein</fullName>
    </submittedName>
</protein>
<dbReference type="OrthoDB" id="2689870at2759"/>
<dbReference type="RefSeq" id="XP_041186404.1">
    <property type="nucleotide sequence ID" value="XM_041337230.1"/>
</dbReference>
<dbReference type="EMBL" id="JABBWG010000073">
    <property type="protein sequence ID" value="KAG1803065.1"/>
    <property type="molecule type" value="Genomic_DNA"/>
</dbReference>
<accession>A0A9P7DU45</accession>
<reference evidence="1" key="1">
    <citation type="journal article" date="2020" name="New Phytol.">
        <title>Comparative genomics reveals dynamic genome evolution in host specialist ectomycorrhizal fungi.</title>
        <authorList>
            <person name="Lofgren L.A."/>
            <person name="Nguyen N.H."/>
            <person name="Vilgalys R."/>
            <person name="Ruytinx J."/>
            <person name="Liao H.L."/>
            <person name="Branco S."/>
            <person name="Kuo A."/>
            <person name="LaButti K."/>
            <person name="Lipzen A."/>
            <person name="Andreopoulos W."/>
            <person name="Pangilinan J."/>
            <person name="Riley R."/>
            <person name="Hundley H."/>
            <person name="Na H."/>
            <person name="Barry K."/>
            <person name="Grigoriev I.V."/>
            <person name="Stajich J.E."/>
            <person name="Kennedy P.G."/>
        </authorList>
    </citation>
    <scope>NUCLEOTIDE SEQUENCE</scope>
    <source>
        <strain evidence="1">MN1</strain>
    </source>
</reference>
<dbReference type="AlphaFoldDB" id="A0A9P7DU45"/>
<organism evidence="1 2">
    <name type="scientific">Suillus subaureus</name>
    <dbReference type="NCBI Taxonomy" id="48587"/>
    <lineage>
        <taxon>Eukaryota</taxon>
        <taxon>Fungi</taxon>
        <taxon>Dikarya</taxon>
        <taxon>Basidiomycota</taxon>
        <taxon>Agaricomycotina</taxon>
        <taxon>Agaricomycetes</taxon>
        <taxon>Agaricomycetidae</taxon>
        <taxon>Boletales</taxon>
        <taxon>Suillineae</taxon>
        <taxon>Suillaceae</taxon>
        <taxon>Suillus</taxon>
    </lineage>
</organism>
<evidence type="ECO:0000313" key="2">
    <source>
        <dbReference type="Proteomes" id="UP000807769"/>
    </source>
</evidence>
<dbReference type="GeneID" id="64631246"/>
<keyword evidence="2" id="KW-1185">Reference proteome</keyword>
<proteinExistence type="predicted"/>
<gene>
    <name evidence="1" type="ORF">BJ212DRAFT_1397068</name>
</gene>
<sequence>MRFPKASTTVRISANFGPVSQFEDLPATFIQLKGRTAQEQGELYLQLSLTALRELADLLENDRLSATDKATYNRAYTAGKLQYDQAVSLRDQLQMQKKSLRKFIVNLFVRESKSNAKHFRKVTYWTYEGIKRTSEDLARRLLPEKGDTLVFGSPGESAQEHASVCEEGPCDVVEDSLSVTDLPPNETIRGLNVDVHNEQEEQEVFVSLSRIAKARGAYKEEAEYDDDYDDDKSTSMFLKSSPMIELSRFLDISVKAPHSPSRAPSPSPSCIINVYYNINQSVVSFDSESTRPTLNVGANEGVDSAH</sequence>